<comment type="caution">
    <text evidence="1">The sequence shown here is derived from an EMBL/GenBank/DDBJ whole genome shotgun (WGS) entry which is preliminary data.</text>
</comment>
<sequence>VMSVLPTPSSLLYEFEDNEITFLDETEAIQPISTLESELVTITNNGSFV</sequence>
<protein>
    <submittedName>
        <fullName evidence="1">3311_t:CDS:1</fullName>
    </submittedName>
</protein>
<keyword evidence="2" id="KW-1185">Reference proteome</keyword>
<dbReference type="EMBL" id="CAJVPW010000602">
    <property type="protein sequence ID" value="CAG8459639.1"/>
    <property type="molecule type" value="Genomic_DNA"/>
</dbReference>
<evidence type="ECO:0000313" key="1">
    <source>
        <dbReference type="EMBL" id="CAG8459639.1"/>
    </source>
</evidence>
<accession>A0ACA9K967</accession>
<gene>
    <name evidence="1" type="ORF">SPELUC_LOCUS1199</name>
</gene>
<feature type="non-terminal residue" evidence="1">
    <location>
        <position position="1"/>
    </location>
</feature>
<organism evidence="1 2">
    <name type="scientific">Cetraspora pellucida</name>
    <dbReference type="NCBI Taxonomy" id="1433469"/>
    <lineage>
        <taxon>Eukaryota</taxon>
        <taxon>Fungi</taxon>
        <taxon>Fungi incertae sedis</taxon>
        <taxon>Mucoromycota</taxon>
        <taxon>Glomeromycotina</taxon>
        <taxon>Glomeromycetes</taxon>
        <taxon>Diversisporales</taxon>
        <taxon>Gigasporaceae</taxon>
        <taxon>Cetraspora</taxon>
    </lineage>
</organism>
<proteinExistence type="predicted"/>
<reference evidence="1" key="1">
    <citation type="submission" date="2021-06" db="EMBL/GenBank/DDBJ databases">
        <authorList>
            <person name="Kallberg Y."/>
            <person name="Tangrot J."/>
            <person name="Rosling A."/>
        </authorList>
    </citation>
    <scope>NUCLEOTIDE SEQUENCE</scope>
    <source>
        <strain evidence="1">28 12/20/2015</strain>
    </source>
</reference>
<dbReference type="Proteomes" id="UP000789366">
    <property type="component" value="Unassembled WGS sequence"/>
</dbReference>
<evidence type="ECO:0000313" key="2">
    <source>
        <dbReference type="Proteomes" id="UP000789366"/>
    </source>
</evidence>
<name>A0ACA9K967_9GLOM</name>